<feature type="region of interest" description="Disordered" evidence="1">
    <location>
        <begin position="289"/>
        <end position="327"/>
    </location>
</feature>
<evidence type="ECO:0000256" key="3">
    <source>
        <dbReference type="SAM" id="SignalP"/>
    </source>
</evidence>
<feature type="compositionally biased region" description="Low complexity" evidence="1">
    <location>
        <begin position="140"/>
        <end position="164"/>
    </location>
</feature>
<keyword evidence="2" id="KW-0812">Transmembrane</keyword>
<name>A0A6A6TE12_9PLEO</name>
<evidence type="ECO:0000256" key="2">
    <source>
        <dbReference type="SAM" id="Phobius"/>
    </source>
</evidence>
<keyword evidence="3" id="KW-0732">Signal</keyword>
<evidence type="ECO:0008006" key="6">
    <source>
        <dbReference type="Google" id="ProtNLM"/>
    </source>
</evidence>
<evidence type="ECO:0000313" key="4">
    <source>
        <dbReference type="EMBL" id="KAF2658239.1"/>
    </source>
</evidence>
<sequence length="327" mass="34624">MALSLRVLSILLLPAILRSTLASTCYYPSGATNSSLVPCNSTSTSSTTCCASGWQCLSNGLCADPQYENQQRLSRGGCTDKNWGNGCITHCKAPSDGDGDEPVYYCGGGKYCCHGADCCSESRGIIDLGDPVVVATARESTASSTQTPSQSIAKTTKTADASSTQQHASEDTSSSPTPISSSPPKSQVITYSDGEKVTVPIPTRTRSFAQQSADLAESNDKGKAIGIGVGVGGGITIFAIIFGTWICMRRRKRHKKPQGVTSRSVESVNPFESRRYVVELVREPPSVGEVLVEEEPGGGRGKGKSKRKDKERVAEKPISNVIQTAPF</sequence>
<organism evidence="4 5">
    <name type="scientific">Lophiostoma macrostomum CBS 122681</name>
    <dbReference type="NCBI Taxonomy" id="1314788"/>
    <lineage>
        <taxon>Eukaryota</taxon>
        <taxon>Fungi</taxon>
        <taxon>Dikarya</taxon>
        <taxon>Ascomycota</taxon>
        <taxon>Pezizomycotina</taxon>
        <taxon>Dothideomycetes</taxon>
        <taxon>Pleosporomycetidae</taxon>
        <taxon>Pleosporales</taxon>
        <taxon>Lophiostomataceae</taxon>
        <taxon>Lophiostoma</taxon>
    </lineage>
</organism>
<feature type="signal peptide" evidence="3">
    <location>
        <begin position="1"/>
        <end position="22"/>
    </location>
</feature>
<feature type="compositionally biased region" description="Low complexity" evidence="1">
    <location>
        <begin position="173"/>
        <end position="186"/>
    </location>
</feature>
<dbReference type="AlphaFoldDB" id="A0A6A6TE12"/>
<feature type="transmembrane region" description="Helical" evidence="2">
    <location>
        <begin position="224"/>
        <end position="248"/>
    </location>
</feature>
<feature type="region of interest" description="Disordered" evidence="1">
    <location>
        <begin position="139"/>
        <end position="196"/>
    </location>
</feature>
<dbReference type="OrthoDB" id="5215637at2759"/>
<evidence type="ECO:0000256" key="1">
    <source>
        <dbReference type="SAM" id="MobiDB-lite"/>
    </source>
</evidence>
<protein>
    <recommendedName>
        <fullName evidence="6">Mid2 domain-containing protein</fullName>
    </recommendedName>
</protein>
<reference evidence="4" key="1">
    <citation type="journal article" date="2020" name="Stud. Mycol.">
        <title>101 Dothideomycetes genomes: a test case for predicting lifestyles and emergence of pathogens.</title>
        <authorList>
            <person name="Haridas S."/>
            <person name="Albert R."/>
            <person name="Binder M."/>
            <person name="Bloem J."/>
            <person name="Labutti K."/>
            <person name="Salamov A."/>
            <person name="Andreopoulos B."/>
            <person name="Baker S."/>
            <person name="Barry K."/>
            <person name="Bills G."/>
            <person name="Bluhm B."/>
            <person name="Cannon C."/>
            <person name="Castanera R."/>
            <person name="Culley D."/>
            <person name="Daum C."/>
            <person name="Ezra D."/>
            <person name="Gonzalez J."/>
            <person name="Henrissat B."/>
            <person name="Kuo A."/>
            <person name="Liang C."/>
            <person name="Lipzen A."/>
            <person name="Lutzoni F."/>
            <person name="Magnuson J."/>
            <person name="Mondo S."/>
            <person name="Nolan M."/>
            <person name="Ohm R."/>
            <person name="Pangilinan J."/>
            <person name="Park H.-J."/>
            <person name="Ramirez L."/>
            <person name="Alfaro M."/>
            <person name="Sun H."/>
            <person name="Tritt A."/>
            <person name="Yoshinaga Y."/>
            <person name="Zwiers L.-H."/>
            <person name="Turgeon B."/>
            <person name="Goodwin S."/>
            <person name="Spatafora J."/>
            <person name="Crous P."/>
            <person name="Grigoriev I."/>
        </authorList>
    </citation>
    <scope>NUCLEOTIDE SEQUENCE</scope>
    <source>
        <strain evidence="4">CBS 122681</strain>
    </source>
</reference>
<gene>
    <name evidence="4" type="ORF">K491DRAFT_690204</name>
</gene>
<accession>A0A6A6TE12</accession>
<evidence type="ECO:0000313" key="5">
    <source>
        <dbReference type="Proteomes" id="UP000799324"/>
    </source>
</evidence>
<keyword evidence="2" id="KW-0472">Membrane</keyword>
<keyword evidence="2" id="KW-1133">Transmembrane helix</keyword>
<dbReference type="EMBL" id="MU004316">
    <property type="protein sequence ID" value="KAF2658239.1"/>
    <property type="molecule type" value="Genomic_DNA"/>
</dbReference>
<dbReference type="Proteomes" id="UP000799324">
    <property type="component" value="Unassembled WGS sequence"/>
</dbReference>
<feature type="chain" id="PRO_5025335482" description="Mid2 domain-containing protein" evidence="3">
    <location>
        <begin position="23"/>
        <end position="327"/>
    </location>
</feature>
<proteinExistence type="predicted"/>
<keyword evidence="5" id="KW-1185">Reference proteome</keyword>